<keyword evidence="5" id="KW-1185">Reference proteome</keyword>
<evidence type="ECO:0000256" key="1">
    <source>
        <dbReference type="SAM" id="MobiDB-lite"/>
    </source>
</evidence>
<keyword evidence="2" id="KW-0732">Signal</keyword>
<protein>
    <submittedName>
        <fullName evidence="4">META domain-containing protein</fullName>
    </submittedName>
</protein>
<organism evidence="4 5">
    <name type="scientific">Pseudohalioglobus sediminis</name>
    <dbReference type="NCBI Taxonomy" id="2606449"/>
    <lineage>
        <taxon>Bacteria</taxon>
        <taxon>Pseudomonadati</taxon>
        <taxon>Pseudomonadota</taxon>
        <taxon>Gammaproteobacteria</taxon>
        <taxon>Cellvibrionales</taxon>
        <taxon>Halieaceae</taxon>
        <taxon>Pseudohalioglobus</taxon>
    </lineage>
</organism>
<feature type="domain" description="DUF306" evidence="3">
    <location>
        <begin position="36"/>
        <end position="148"/>
    </location>
</feature>
<dbReference type="RefSeq" id="WP_149611253.1">
    <property type="nucleotide sequence ID" value="NZ_VTUX01000004.1"/>
</dbReference>
<dbReference type="Gene3D" id="2.40.128.270">
    <property type="match status" value="1"/>
</dbReference>
<evidence type="ECO:0000313" key="5">
    <source>
        <dbReference type="Proteomes" id="UP000323708"/>
    </source>
</evidence>
<feature type="compositionally biased region" description="Polar residues" evidence="1">
    <location>
        <begin position="319"/>
        <end position="330"/>
    </location>
</feature>
<dbReference type="Proteomes" id="UP000323708">
    <property type="component" value="Unassembled WGS sequence"/>
</dbReference>
<dbReference type="EMBL" id="VTUX01000004">
    <property type="protein sequence ID" value="KAA1191818.1"/>
    <property type="molecule type" value="Genomic_DNA"/>
</dbReference>
<dbReference type="InterPro" id="IPR005184">
    <property type="entry name" value="DUF306_Meta_HslJ"/>
</dbReference>
<sequence>MQTPCFHLTQHLSRLASLLALAISPLLAHAAEPALDLAATGWELVAVQSMDDSRFAPAANDKGRYKMVFNDDGSVAVEAGCNRATTSLQPLLPPRLRFTEIAGTRAKCPPPSVSERFLQQLSWVRSYVTRDGHLYLATAADASILEFRPLTGEGVSARIAGLSIASDNVDTVRATVLAQAMNIFAREQGIDASDAEVEALLEIMEREQRAALGDDYTDGSELSPRERGELAAMRYGMANALIRNWKINAALHAKYGGRLIYQQFGPEPVDAYVALLREQENKGALQLLDEGLVAPFWSYFADENRHDVMPPGGEDERNAFSSPPWQAQAQ</sequence>
<proteinExistence type="predicted"/>
<dbReference type="Pfam" id="PF03724">
    <property type="entry name" value="META"/>
    <property type="match status" value="1"/>
</dbReference>
<feature type="compositionally biased region" description="Basic and acidic residues" evidence="1">
    <location>
        <begin position="307"/>
        <end position="318"/>
    </location>
</feature>
<feature type="region of interest" description="Disordered" evidence="1">
    <location>
        <begin position="307"/>
        <end position="330"/>
    </location>
</feature>
<name>A0A5B0WZN8_9GAMM</name>
<evidence type="ECO:0000256" key="2">
    <source>
        <dbReference type="SAM" id="SignalP"/>
    </source>
</evidence>
<comment type="caution">
    <text evidence="4">The sequence shown here is derived from an EMBL/GenBank/DDBJ whole genome shotgun (WGS) entry which is preliminary data.</text>
</comment>
<feature type="chain" id="PRO_5023093323" evidence="2">
    <location>
        <begin position="31"/>
        <end position="330"/>
    </location>
</feature>
<accession>A0A5B0WZN8</accession>
<dbReference type="InterPro" id="IPR038670">
    <property type="entry name" value="HslJ-like_sf"/>
</dbReference>
<gene>
    <name evidence="4" type="ORF">F0M18_09795</name>
</gene>
<reference evidence="4 5" key="1">
    <citation type="submission" date="2019-09" db="EMBL/GenBank/DDBJ databases">
        <authorList>
            <person name="Chen X.-Y."/>
        </authorList>
    </citation>
    <scope>NUCLEOTIDE SEQUENCE [LARGE SCALE GENOMIC DNA]</scope>
    <source>
        <strain evidence="4 5">NY5</strain>
    </source>
</reference>
<evidence type="ECO:0000313" key="4">
    <source>
        <dbReference type="EMBL" id="KAA1191818.1"/>
    </source>
</evidence>
<feature type="signal peptide" evidence="2">
    <location>
        <begin position="1"/>
        <end position="30"/>
    </location>
</feature>
<dbReference type="AlphaFoldDB" id="A0A5B0WZN8"/>
<evidence type="ECO:0000259" key="3">
    <source>
        <dbReference type="Pfam" id="PF03724"/>
    </source>
</evidence>